<dbReference type="RefSeq" id="WP_188811082.1">
    <property type="nucleotide sequence ID" value="NZ_BAAAWV010000001.1"/>
</dbReference>
<proteinExistence type="predicted"/>
<evidence type="ECO:0008006" key="4">
    <source>
        <dbReference type="Google" id="ProtNLM"/>
    </source>
</evidence>
<accession>A0ABQ1XNJ5</accession>
<keyword evidence="3" id="KW-1185">Reference proteome</keyword>
<sequence>MIPEAEQPVPAPPEQDMPEQDGTTAGGAAAAGPAVAGAKAASKRRAGVPVWRTGKPDAFLAAAVDAARAAVEEITPAPTVGRHLAAKSEGDRLVTHLFESRLPGYLGWQWYAVLTRNSRSKVVTVSELGLLPSEDSILAPEWVPWAERVRPEDEQDQEPEQVRAGEPEAGGQEAGPVEGEADDDAQDAGTEPAIAEPAVDAPDGASLWHTQHAEDDAVTP</sequence>
<dbReference type="EMBL" id="BMKU01000006">
    <property type="protein sequence ID" value="GGG98534.1"/>
    <property type="molecule type" value="Genomic_DNA"/>
</dbReference>
<feature type="compositionally biased region" description="Low complexity" evidence="1">
    <location>
        <begin position="22"/>
        <end position="40"/>
    </location>
</feature>
<dbReference type="InterPro" id="IPR021391">
    <property type="entry name" value="DUF3027"/>
</dbReference>
<evidence type="ECO:0000313" key="3">
    <source>
        <dbReference type="Proteomes" id="UP000596938"/>
    </source>
</evidence>
<gene>
    <name evidence="2" type="ORF">GCM10011577_22520</name>
</gene>
<feature type="compositionally biased region" description="Basic and acidic residues" evidence="1">
    <location>
        <begin position="211"/>
        <end position="220"/>
    </location>
</feature>
<dbReference type="Proteomes" id="UP000596938">
    <property type="component" value="Unassembled WGS sequence"/>
</dbReference>
<comment type="caution">
    <text evidence="2">The sequence shown here is derived from an EMBL/GenBank/DDBJ whole genome shotgun (WGS) entry which is preliminary data.</text>
</comment>
<feature type="region of interest" description="Disordered" evidence="1">
    <location>
        <begin position="150"/>
        <end position="220"/>
    </location>
</feature>
<name>A0ABQ1XNJ5_9MICC</name>
<organism evidence="2 3">
    <name type="scientific">Pseudarthrobacter polychromogenes</name>
    <dbReference type="NCBI Taxonomy" id="1676"/>
    <lineage>
        <taxon>Bacteria</taxon>
        <taxon>Bacillati</taxon>
        <taxon>Actinomycetota</taxon>
        <taxon>Actinomycetes</taxon>
        <taxon>Micrococcales</taxon>
        <taxon>Micrococcaceae</taxon>
        <taxon>Pseudarthrobacter</taxon>
    </lineage>
</organism>
<reference evidence="3" key="1">
    <citation type="journal article" date="2019" name="Int. J. Syst. Evol. Microbiol.">
        <title>The Global Catalogue of Microorganisms (GCM) 10K type strain sequencing project: providing services to taxonomists for standard genome sequencing and annotation.</title>
        <authorList>
            <consortium name="The Broad Institute Genomics Platform"/>
            <consortium name="The Broad Institute Genome Sequencing Center for Infectious Disease"/>
            <person name="Wu L."/>
            <person name="Ma J."/>
        </authorList>
    </citation>
    <scope>NUCLEOTIDE SEQUENCE [LARGE SCALE GENOMIC DNA]</scope>
    <source>
        <strain evidence="3">CGMCC 1.1927</strain>
    </source>
</reference>
<evidence type="ECO:0000256" key="1">
    <source>
        <dbReference type="SAM" id="MobiDB-lite"/>
    </source>
</evidence>
<protein>
    <recommendedName>
        <fullName evidence="4">DUF3027 domain-containing protein</fullName>
    </recommendedName>
</protein>
<feature type="region of interest" description="Disordered" evidence="1">
    <location>
        <begin position="1"/>
        <end position="46"/>
    </location>
</feature>
<evidence type="ECO:0000313" key="2">
    <source>
        <dbReference type="EMBL" id="GGG98534.1"/>
    </source>
</evidence>
<feature type="compositionally biased region" description="Low complexity" evidence="1">
    <location>
        <begin position="167"/>
        <end position="178"/>
    </location>
</feature>
<dbReference type="Pfam" id="PF11228">
    <property type="entry name" value="DUF3027"/>
    <property type="match status" value="1"/>
</dbReference>